<name>A0A5J4TYZ2_9EUKA</name>
<feature type="non-terminal residue" evidence="2">
    <location>
        <position position="1"/>
    </location>
</feature>
<proteinExistence type="predicted"/>
<reference evidence="2 3" key="1">
    <citation type="submission" date="2019-03" db="EMBL/GenBank/DDBJ databases">
        <title>Single cell metagenomics reveals metabolic interactions within the superorganism composed of flagellate Streblomastix strix and complex community of Bacteroidetes bacteria on its surface.</title>
        <authorList>
            <person name="Treitli S.C."/>
            <person name="Kolisko M."/>
            <person name="Husnik F."/>
            <person name="Keeling P."/>
            <person name="Hampl V."/>
        </authorList>
    </citation>
    <scope>NUCLEOTIDE SEQUENCE [LARGE SCALE GENOMIC DNA]</scope>
    <source>
        <strain evidence="2">ST1C</strain>
    </source>
</reference>
<dbReference type="OrthoDB" id="437889at2759"/>
<dbReference type="SUPFAM" id="SSF48350">
    <property type="entry name" value="GTPase activation domain, GAP"/>
    <property type="match status" value="1"/>
</dbReference>
<dbReference type="Gene3D" id="1.10.555.10">
    <property type="entry name" value="Rho GTPase activation protein"/>
    <property type="match status" value="1"/>
</dbReference>
<evidence type="ECO:0000313" key="3">
    <source>
        <dbReference type="Proteomes" id="UP000324800"/>
    </source>
</evidence>
<evidence type="ECO:0000313" key="2">
    <source>
        <dbReference type="EMBL" id="KAA6363193.1"/>
    </source>
</evidence>
<dbReference type="Proteomes" id="UP000324800">
    <property type="component" value="Unassembled WGS sequence"/>
</dbReference>
<dbReference type="GO" id="GO:0007165">
    <property type="term" value="P:signal transduction"/>
    <property type="evidence" value="ECO:0007669"/>
    <property type="project" value="InterPro"/>
</dbReference>
<protein>
    <recommendedName>
        <fullName evidence="1">Rho-GAP domain-containing protein</fullName>
    </recommendedName>
</protein>
<evidence type="ECO:0000259" key="1">
    <source>
        <dbReference type="PROSITE" id="PS50238"/>
    </source>
</evidence>
<dbReference type="EMBL" id="SNRW01023222">
    <property type="protein sequence ID" value="KAA6363193.1"/>
    <property type="molecule type" value="Genomic_DNA"/>
</dbReference>
<dbReference type="AlphaFoldDB" id="A0A5J4TYZ2"/>
<sequence>AQSAANLGEVLFKQKISLRKCMIIDETENAIALPNLGDYGNKFFKKFLKKVYTEENVRTNLMAVQNVALIFAPTLMKSKSEDPSVMVKNLRLEISFIMKVITEIGNLTRDEESKIVEDERWILDNKCKPH</sequence>
<dbReference type="InterPro" id="IPR000198">
    <property type="entry name" value="RhoGAP_dom"/>
</dbReference>
<accession>A0A5J4TYZ2</accession>
<gene>
    <name evidence="2" type="ORF">EZS28_041279</name>
</gene>
<feature type="domain" description="Rho-GAP" evidence="1">
    <location>
        <begin position="1"/>
        <end position="108"/>
    </location>
</feature>
<comment type="caution">
    <text evidence="2">The sequence shown here is derived from an EMBL/GenBank/DDBJ whole genome shotgun (WGS) entry which is preliminary data.</text>
</comment>
<dbReference type="InterPro" id="IPR008936">
    <property type="entry name" value="Rho_GTPase_activation_prot"/>
</dbReference>
<organism evidence="2 3">
    <name type="scientific">Streblomastix strix</name>
    <dbReference type="NCBI Taxonomy" id="222440"/>
    <lineage>
        <taxon>Eukaryota</taxon>
        <taxon>Metamonada</taxon>
        <taxon>Preaxostyla</taxon>
        <taxon>Oxymonadida</taxon>
        <taxon>Streblomastigidae</taxon>
        <taxon>Streblomastix</taxon>
    </lineage>
</organism>
<dbReference type="PROSITE" id="PS50238">
    <property type="entry name" value="RHOGAP"/>
    <property type="match status" value="1"/>
</dbReference>